<feature type="region of interest" description="Disordered" evidence="1">
    <location>
        <begin position="1"/>
        <end position="27"/>
    </location>
</feature>
<keyword evidence="4" id="KW-1185">Reference proteome</keyword>
<dbReference type="Proteomes" id="UP000250006">
    <property type="component" value="Unassembled WGS sequence"/>
</dbReference>
<sequence>MTGIDSNATQQAATANSAAAKPSPVKPDQQLIVRPARADDVHRVALLLTLRGRELDQTIVEAPAMIEAFPVLLLARLVEPAAVLEDEDSQAPPVALAGAFVLPAAEDHAEQWMVTGPIVDPDCPRGGIGRELLGAVVEAVAALDPGSELHAVVPADAHATIALHRSLGFTEQSRSHSFDELDFGEDTALLLVRQSTPPAQA</sequence>
<name>A0ABY1VMA1_9ACTO</name>
<evidence type="ECO:0000313" key="3">
    <source>
        <dbReference type="EMBL" id="SPT53200.1"/>
    </source>
</evidence>
<comment type="caution">
    <text evidence="3">The sequence shown here is derived from an EMBL/GenBank/DDBJ whole genome shotgun (WGS) entry which is preliminary data.</text>
</comment>
<organism evidence="3 4">
    <name type="scientific">Actinomyces bovis</name>
    <dbReference type="NCBI Taxonomy" id="1658"/>
    <lineage>
        <taxon>Bacteria</taxon>
        <taxon>Bacillati</taxon>
        <taxon>Actinomycetota</taxon>
        <taxon>Actinomycetes</taxon>
        <taxon>Actinomycetales</taxon>
        <taxon>Actinomycetaceae</taxon>
        <taxon>Actinomyces</taxon>
    </lineage>
</organism>
<dbReference type="InterPro" id="IPR016181">
    <property type="entry name" value="Acyl_CoA_acyltransferase"/>
</dbReference>
<evidence type="ECO:0000313" key="4">
    <source>
        <dbReference type="Proteomes" id="UP000250006"/>
    </source>
</evidence>
<feature type="compositionally biased region" description="Low complexity" evidence="1">
    <location>
        <begin position="1"/>
        <end position="20"/>
    </location>
</feature>
<protein>
    <recommendedName>
        <fullName evidence="2">N-acetyltransferase domain-containing protein</fullName>
    </recommendedName>
</protein>
<gene>
    <name evidence="3" type="ORF">NCTC11535_00860</name>
</gene>
<accession>A0ABY1VMA1</accession>
<dbReference type="Gene3D" id="3.40.630.30">
    <property type="match status" value="1"/>
</dbReference>
<feature type="domain" description="N-acetyltransferase" evidence="2">
    <location>
        <begin position="89"/>
        <end position="169"/>
    </location>
</feature>
<proteinExistence type="predicted"/>
<dbReference type="InterPro" id="IPR000182">
    <property type="entry name" value="GNAT_dom"/>
</dbReference>
<dbReference type="SUPFAM" id="SSF55729">
    <property type="entry name" value="Acyl-CoA N-acyltransferases (Nat)"/>
    <property type="match status" value="1"/>
</dbReference>
<dbReference type="EMBL" id="UAPQ01000006">
    <property type="protein sequence ID" value="SPT53200.1"/>
    <property type="molecule type" value="Genomic_DNA"/>
</dbReference>
<dbReference type="Pfam" id="PF00583">
    <property type="entry name" value="Acetyltransf_1"/>
    <property type="match status" value="1"/>
</dbReference>
<reference evidence="3 4" key="1">
    <citation type="submission" date="2018-06" db="EMBL/GenBank/DDBJ databases">
        <authorList>
            <consortium name="Pathogen Informatics"/>
            <person name="Doyle S."/>
        </authorList>
    </citation>
    <scope>NUCLEOTIDE SEQUENCE [LARGE SCALE GENOMIC DNA]</scope>
    <source>
        <strain evidence="3 4">NCTC11535</strain>
    </source>
</reference>
<evidence type="ECO:0000256" key="1">
    <source>
        <dbReference type="SAM" id="MobiDB-lite"/>
    </source>
</evidence>
<dbReference type="RefSeq" id="WP_111836168.1">
    <property type="nucleotide sequence ID" value="NZ_UAPQ01000006.1"/>
</dbReference>
<evidence type="ECO:0000259" key="2">
    <source>
        <dbReference type="Pfam" id="PF00583"/>
    </source>
</evidence>